<evidence type="ECO:0000259" key="3">
    <source>
        <dbReference type="Pfam" id="PF00144"/>
    </source>
</evidence>
<dbReference type="InterPro" id="IPR001466">
    <property type="entry name" value="Beta-lactam-related"/>
</dbReference>
<dbReference type="InterPro" id="IPR012338">
    <property type="entry name" value="Beta-lactam/transpept-like"/>
</dbReference>
<feature type="region of interest" description="Disordered" evidence="1">
    <location>
        <begin position="27"/>
        <end position="52"/>
    </location>
</feature>
<dbReference type="RefSeq" id="WP_104977611.1">
    <property type="nucleotide sequence ID" value="NZ_CP012673.1"/>
</dbReference>
<dbReference type="EMBL" id="CP012673">
    <property type="protein sequence ID" value="AUX39685.1"/>
    <property type="molecule type" value="Genomic_DNA"/>
</dbReference>
<evidence type="ECO:0000313" key="5">
    <source>
        <dbReference type="Proteomes" id="UP000238348"/>
    </source>
</evidence>
<name>A0A2L0EK55_SORCE</name>
<keyword evidence="2" id="KW-0732">Signal</keyword>
<dbReference type="Pfam" id="PF00144">
    <property type="entry name" value="Beta-lactamase"/>
    <property type="match status" value="1"/>
</dbReference>
<dbReference type="OrthoDB" id="9801061at2"/>
<dbReference type="InterPro" id="IPR050789">
    <property type="entry name" value="Diverse_Enzym_Activities"/>
</dbReference>
<dbReference type="PANTHER" id="PTHR43283:SF3">
    <property type="entry name" value="BETA-LACTAMASE FAMILY PROTEIN (AFU_ORTHOLOGUE AFUA_5G07500)"/>
    <property type="match status" value="1"/>
</dbReference>
<dbReference type="AlphaFoldDB" id="A0A2L0EK55"/>
<feature type="chain" id="PRO_5014869146" evidence="2">
    <location>
        <begin position="19"/>
        <end position="688"/>
    </location>
</feature>
<feature type="domain" description="Beta-lactamase-related" evidence="3">
    <location>
        <begin position="220"/>
        <end position="551"/>
    </location>
</feature>
<reference evidence="4 5" key="1">
    <citation type="submission" date="2015-09" db="EMBL/GenBank/DDBJ databases">
        <title>Sorangium comparison.</title>
        <authorList>
            <person name="Zaburannyi N."/>
            <person name="Bunk B."/>
            <person name="Overmann J."/>
            <person name="Mueller R."/>
        </authorList>
    </citation>
    <scope>NUCLEOTIDE SEQUENCE [LARGE SCALE GENOMIC DNA]</scope>
    <source>
        <strain evidence="4 5">So ce26</strain>
    </source>
</reference>
<dbReference type="Gene3D" id="3.40.710.10">
    <property type="entry name" value="DD-peptidase/beta-lactamase superfamily"/>
    <property type="match status" value="1"/>
</dbReference>
<sequence>MRRSLVIPLVWLASSAIACGGGEPRPVQSAIAGPRHPAPEAMPATPSAPAGESVVTVDADSPMKTPSGATYTAPMGWTVTTRGGVVILEDTNREVSVTLLECKESEAGAAIAAAWKQVKPDFARKVKRMTAPPGRRGWDETVDVHYETTTEEARDVFASARRKRDTWYVALFDGTKEGWGRRWPGAKIAFFSFKADGVEEESFQGKTAHALDEGRLRELASFIEEGRKAANVPGIAVAILQGGKVVFERGFGVRELGKKAPVTPDTLFRLASTTKPLTSLMLAVLVDEGKFGWDTPVTQVFPAFAVGDAELTRRMTMQNLLCGCTGIPYDNLGTDFEHAGVTAEDALARLKDLAPTTGFEEAYQYSNALLAAAGYAAAHALYPSRPLGPAYYEAMRAKVFGPLGMKATTFDVAAVKRAEHASAHDRAPSYDMVATPFPATGWTGPLDPSWGVWSNVRDLSRYLAMEMDRGKTPEGKRVVSEVNLLKRREPQARSGDMTRYGLAFALETYRGVQVLGHPGGAWAYTSDLFFLPEHDVAAVMLSNVDSPNPFGGVFRRKLFELLFDGRDEAREDLVYAAKSQEEDFRREMSKVDLEPDRAWLERLAGSYEHPWFGKVSLRVEENRGVLDVGEWKSSVGRKTEEDGTVKLVLTSPPWIGWPEFVPKVVDGKTTLHMRAWQRSVVFEPVKRQ</sequence>
<dbReference type="PANTHER" id="PTHR43283">
    <property type="entry name" value="BETA-LACTAMASE-RELATED"/>
    <property type="match status" value="1"/>
</dbReference>
<dbReference type="Proteomes" id="UP000238348">
    <property type="component" value="Chromosome"/>
</dbReference>
<evidence type="ECO:0000256" key="2">
    <source>
        <dbReference type="SAM" id="SignalP"/>
    </source>
</evidence>
<keyword evidence="4" id="KW-0378">Hydrolase</keyword>
<dbReference type="SUPFAM" id="SSF56601">
    <property type="entry name" value="beta-lactamase/transpeptidase-like"/>
    <property type="match status" value="1"/>
</dbReference>
<evidence type="ECO:0000313" key="4">
    <source>
        <dbReference type="EMBL" id="AUX39685.1"/>
    </source>
</evidence>
<gene>
    <name evidence="4" type="ORF">SOCE26_010800</name>
</gene>
<proteinExistence type="predicted"/>
<feature type="signal peptide" evidence="2">
    <location>
        <begin position="1"/>
        <end position="18"/>
    </location>
</feature>
<protein>
    <submittedName>
        <fullName evidence="4">Serine hydrolase</fullName>
    </submittedName>
</protein>
<dbReference type="PROSITE" id="PS51257">
    <property type="entry name" value="PROKAR_LIPOPROTEIN"/>
    <property type="match status" value="1"/>
</dbReference>
<dbReference type="GO" id="GO:0016787">
    <property type="term" value="F:hydrolase activity"/>
    <property type="evidence" value="ECO:0007669"/>
    <property type="project" value="UniProtKB-KW"/>
</dbReference>
<accession>A0A2L0EK55</accession>
<evidence type="ECO:0000256" key="1">
    <source>
        <dbReference type="SAM" id="MobiDB-lite"/>
    </source>
</evidence>
<organism evidence="4 5">
    <name type="scientific">Sorangium cellulosum</name>
    <name type="common">Polyangium cellulosum</name>
    <dbReference type="NCBI Taxonomy" id="56"/>
    <lineage>
        <taxon>Bacteria</taxon>
        <taxon>Pseudomonadati</taxon>
        <taxon>Myxococcota</taxon>
        <taxon>Polyangia</taxon>
        <taxon>Polyangiales</taxon>
        <taxon>Polyangiaceae</taxon>
        <taxon>Sorangium</taxon>
    </lineage>
</organism>